<dbReference type="InterPro" id="IPR011990">
    <property type="entry name" value="TPR-like_helical_dom_sf"/>
</dbReference>
<accession>A0A7S0DD79</accession>
<dbReference type="AlphaFoldDB" id="A0A7S0DD79"/>
<dbReference type="Pfam" id="PF14559">
    <property type="entry name" value="TPR_19"/>
    <property type="match status" value="1"/>
</dbReference>
<feature type="region of interest" description="Disordered" evidence="4">
    <location>
        <begin position="1"/>
        <end position="36"/>
    </location>
</feature>
<dbReference type="SUPFAM" id="SSF46565">
    <property type="entry name" value="Chaperone J-domain"/>
    <property type="match status" value="1"/>
</dbReference>
<feature type="domain" description="J" evidence="5">
    <location>
        <begin position="390"/>
        <end position="459"/>
    </location>
</feature>
<protein>
    <recommendedName>
        <fullName evidence="5">J domain-containing protein</fullName>
    </recommendedName>
</protein>
<dbReference type="InterPro" id="IPR019734">
    <property type="entry name" value="TPR_rpt"/>
</dbReference>
<feature type="compositionally biased region" description="Basic and acidic residues" evidence="4">
    <location>
        <begin position="1"/>
        <end position="17"/>
    </location>
</feature>
<evidence type="ECO:0000256" key="2">
    <source>
        <dbReference type="ARBA" id="ARBA00022803"/>
    </source>
</evidence>
<dbReference type="InterPro" id="IPR018253">
    <property type="entry name" value="DnaJ_domain_CS"/>
</dbReference>
<dbReference type="Pfam" id="PF00226">
    <property type="entry name" value="DnaJ"/>
    <property type="match status" value="1"/>
</dbReference>
<feature type="repeat" description="TPR" evidence="3">
    <location>
        <begin position="302"/>
        <end position="335"/>
    </location>
</feature>
<dbReference type="PANTHER" id="PTHR45188:SF2">
    <property type="entry name" value="DNAJ HOMOLOG SUBFAMILY C MEMBER 7"/>
    <property type="match status" value="1"/>
</dbReference>
<feature type="repeat" description="TPR" evidence="3">
    <location>
        <begin position="218"/>
        <end position="251"/>
    </location>
</feature>
<dbReference type="PROSITE" id="PS00636">
    <property type="entry name" value="DNAJ_1"/>
    <property type="match status" value="1"/>
</dbReference>
<reference evidence="6" key="1">
    <citation type="submission" date="2021-01" db="EMBL/GenBank/DDBJ databases">
        <authorList>
            <person name="Corre E."/>
            <person name="Pelletier E."/>
            <person name="Niang G."/>
            <person name="Scheremetjew M."/>
            <person name="Finn R."/>
            <person name="Kale V."/>
            <person name="Holt S."/>
            <person name="Cochrane G."/>
            <person name="Meng A."/>
            <person name="Brown T."/>
            <person name="Cohen L."/>
        </authorList>
    </citation>
    <scope>NUCLEOTIDE SEQUENCE</scope>
    <source>
        <strain evidence="6">CCMP2058</strain>
    </source>
</reference>
<dbReference type="CDD" id="cd06257">
    <property type="entry name" value="DnaJ"/>
    <property type="match status" value="1"/>
</dbReference>
<dbReference type="Gene3D" id="1.25.40.10">
    <property type="entry name" value="Tetratricopeptide repeat domain"/>
    <property type="match status" value="1"/>
</dbReference>
<feature type="repeat" description="TPR" evidence="3">
    <location>
        <begin position="264"/>
        <end position="297"/>
    </location>
</feature>
<dbReference type="SMART" id="SM00271">
    <property type="entry name" value="DnaJ"/>
    <property type="match status" value="1"/>
</dbReference>
<dbReference type="PANTHER" id="PTHR45188">
    <property type="entry name" value="DNAJ PROTEIN P58IPK HOMOLOG"/>
    <property type="match status" value="1"/>
</dbReference>
<dbReference type="PROSITE" id="PS50005">
    <property type="entry name" value="TPR"/>
    <property type="match status" value="4"/>
</dbReference>
<dbReference type="Pfam" id="PF13432">
    <property type="entry name" value="TPR_16"/>
    <property type="match status" value="1"/>
</dbReference>
<evidence type="ECO:0000259" key="5">
    <source>
        <dbReference type="PROSITE" id="PS50076"/>
    </source>
</evidence>
<keyword evidence="1" id="KW-0677">Repeat</keyword>
<name>A0A7S0DD79_9EUKA</name>
<dbReference type="Pfam" id="PF13174">
    <property type="entry name" value="TPR_6"/>
    <property type="match status" value="1"/>
</dbReference>
<organism evidence="6">
    <name type="scientific">Amorphochlora amoebiformis</name>
    <dbReference type="NCBI Taxonomy" id="1561963"/>
    <lineage>
        <taxon>Eukaryota</taxon>
        <taxon>Sar</taxon>
        <taxon>Rhizaria</taxon>
        <taxon>Cercozoa</taxon>
        <taxon>Chlorarachniophyceae</taxon>
        <taxon>Amorphochlora</taxon>
    </lineage>
</organism>
<feature type="repeat" description="TPR" evidence="3">
    <location>
        <begin position="36"/>
        <end position="69"/>
    </location>
</feature>
<dbReference type="SUPFAM" id="SSF48452">
    <property type="entry name" value="TPR-like"/>
    <property type="match status" value="2"/>
</dbReference>
<dbReference type="SMART" id="SM00028">
    <property type="entry name" value="TPR"/>
    <property type="match status" value="7"/>
</dbReference>
<evidence type="ECO:0000256" key="4">
    <source>
        <dbReference type="SAM" id="MobiDB-lite"/>
    </source>
</evidence>
<sequence>MSDRSRPEGKEAVKMEEEGSSSRMDKDNSAEPKQLAEMKKNEGNAKFRSGYYREAIRLYTEAIKYNPKEKTYFTNRAMAHFKLRLYAEAAEDCEQAVQLDSKFAKAYQRGAASYCHLGQLDKAEELLKKGNRSNPYDLTIRNEIVKLTNLRKRKTELKQAVTQEKYGRAMLIIPHLEKAITRDLDVGLLVLRTYLGNKTYQRALKYATEWYQFNKSNIELLYLRGKAFYHTGNSSLAQKHFQTVLKNAPDYKPAQDMYRLIKRMNRAKAQGTSDFKSGNYAEAVATYTKALQCDPDNKTFNIPVLSNRAAAYMRLREYEKAVEDLHTVIEDQPENLKAYLRRATCHQELQNHAGAVGDLERACKLDRGNREIRQRLHKAKLAKKKAERKDYYKILGVSQDASDRDLKKAYRKMALKWHPDKNTGSESEAKEAEAKFKDVNEAYQILSDDQKRRRYDAGEDLDDMGGMGGAQGMHPDIFNMFFGGGGMPGQRGRGHGGFGGGGFEFQFG</sequence>
<dbReference type="PRINTS" id="PR00625">
    <property type="entry name" value="JDOMAIN"/>
</dbReference>
<evidence type="ECO:0000313" key="6">
    <source>
        <dbReference type="EMBL" id="CAD8451246.1"/>
    </source>
</evidence>
<dbReference type="PROSITE" id="PS50076">
    <property type="entry name" value="DNAJ_2"/>
    <property type="match status" value="1"/>
</dbReference>
<dbReference type="InterPro" id="IPR036869">
    <property type="entry name" value="J_dom_sf"/>
</dbReference>
<feature type="compositionally biased region" description="Basic and acidic residues" evidence="4">
    <location>
        <begin position="23"/>
        <end position="36"/>
    </location>
</feature>
<gene>
    <name evidence="6" type="ORF">LAMO00422_LOCUS10867</name>
</gene>
<dbReference type="Gene3D" id="1.10.287.110">
    <property type="entry name" value="DnaJ domain"/>
    <property type="match status" value="1"/>
</dbReference>
<dbReference type="EMBL" id="HBEM01015750">
    <property type="protein sequence ID" value="CAD8451246.1"/>
    <property type="molecule type" value="Transcribed_RNA"/>
</dbReference>
<proteinExistence type="predicted"/>
<dbReference type="InterPro" id="IPR001623">
    <property type="entry name" value="DnaJ_domain"/>
</dbReference>
<evidence type="ECO:0000256" key="3">
    <source>
        <dbReference type="PROSITE-ProRule" id="PRU00339"/>
    </source>
</evidence>
<keyword evidence="2 3" id="KW-0802">TPR repeat</keyword>
<evidence type="ECO:0000256" key="1">
    <source>
        <dbReference type="ARBA" id="ARBA00022737"/>
    </source>
</evidence>